<keyword evidence="3" id="KW-1185">Reference proteome</keyword>
<protein>
    <submittedName>
        <fullName evidence="2">ATP-grasp domain-containing protein</fullName>
    </submittedName>
</protein>
<comment type="caution">
    <text evidence="2">The sequence shown here is derived from an EMBL/GenBank/DDBJ whole genome shotgun (WGS) entry which is preliminary data.</text>
</comment>
<evidence type="ECO:0000313" key="3">
    <source>
        <dbReference type="Proteomes" id="UP000655366"/>
    </source>
</evidence>
<dbReference type="Pfam" id="PF18299">
    <property type="entry name" value="R2K_2"/>
    <property type="match status" value="1"/>
</dbReference>
<dbReference type="InterPro" id="IPR041261">
    <property type="entry name" value="R2K_2"/>
</dbReference>
<reference evidence="2 3" key="1">
    <citation type="submission" date="2020-11" db="EMBL/GenBank/DDBJ databases">
        <title>Arthrobacter antarcticus sp. nov., isolated from Antarctic Soil.</title>
        <authorList>
            <person name="Li J."/>
        </authorList>
    </citation>
    <scope>NUCLEOTIDE SEQUENCE [LARGE SCALE GENOMIC DNA]</scope>
    <source>
        <strain evidence="2 3">Z1-20</strain>
    </source>
</reference>
<dbReference type="SUPFAM" id="SSF56059">
    <property type="entry name" value="Glutathione synthetase ATP-binding domain-like"/>
    <property type="match status" value="1"/>
</dbReference>
<evidence type="ECO:0000259" key="1">
    <source>
        <dbReference type="Pfam" id="PF18299"/>
    </source>
</evidence>
<organism evidence="2 3">
    <name type="scientific">Arthrobacter terrae</name>
    <dbReference type="NCBI Taxonomy" id="2935737"/>
    <lineage>
        <taxon>Bacteria</taxon>
        <taxon>Bacillati</taxon>
        <taxon>Actinomycetota</taxon>
        <taxon>Actinomycetes</taxon>
        <taxon>Micrococcales</taxon>
        <taxon>Micrococcaceae</taxon>
        <taxon>Arthrobacter</taxon>
    </lineage>
</organism>
<gene>
    <name evidence="2" type="ORF">IV500_06145</name>
</gene>
<name>A0A931G781_9MICC</name>
<dbReference type="EMBL" id="JADNYM010000006">
    <property type="protein sequence ID" value="MBG0739004.1"/>
    <property type="molecule type" value="Genomic_DNA"/>
</dbReference>
<proteinExistence type="predicted"/>
<feature type="domain" description="ATP-grasp" evidence="1">
    <location>
        <begin position="206"/>
        <end position="335"/>
    </location>
</feature>
<accession>A0A931G781</accession>
<sequence length="346" mass="38302">MSWLVSIINHPTPAPRDAAPALRARKDQLLALWSRHVPATDKDGQGDYELFFEQAVRLEAALDTFGPENVWLVMATDRDAAVNAGTGERRPASEVDHLLRYGVQASKHHQDVDMEQARLSGNYYRYEAFLSRTGRRLALCGLDTGDSAAVEVGDVLASWAADGIRRAFLKATRIKYAAFPVDLPEDFRPEDAGKAIFDELGYGAMNLEGERENLIAQEFVPMEFEYRVFVVGNTVVTAAGCVEEFTPLDNDGHRFDNKLRRHRQAKSPVEAEPQTVGLLINFARDAVDALALEVPELTDYVIDVAIGADGEPLIVELNSLLNSGLYASQQCRVTAAMAVRKRDLVR</sequence>
<dbReference type="RefSeq" id="WP_196395951.1">
    <property type="nucleotide sequence ID" value="NZ_JADNYM010000006.1"/>
</dbReference>
<dbReference type="Proteomes" id="UP000655366">
    <property type="component" value="Unassembled WGS sequence"/>
</dbReference>
<evidence type="ECO:0000313" key="2">
    <source>
        <dbReference type="EMBL" id="MBG0739004.1"/>
    </source>
</evidence>
<dbReference type="AlphaFoldDB" id="A0A931G781"/>